<dbReference type="Pfam" id="PF15017">
    <property type="entry name" value="WRNPLPNID"/>
    <property type="match status" value="1"/>
</dbReference>
<dbReference type="InterPro" id="IPR026778">
    <property type="entry name" value="MLLT11_fam"/>
</dbReference>
<gene>
    <name evidence="11" type="ORF">Q7C36_013990</name>
</gene>
<feature type="region of interest" description="Disordered" evidence="9">
    <location>
        <begin position="54"/>
        <end position="74"/>
    </location>
</feature>
<comment type="subcellular location">
    <subcellularLocation>
        <location evidence="2">Cytoplasm</location>
        <location evidence="2">Cytoskeleton</location>
        <location evidence="2">Microtubule organizing center</location>
        <location evidence="2">Centrosome</location>
    </subcellularLocation>
    <subcellularLocation>
        <location evidence="1">Nucleus</location>
    </subcellularLocation>
</comment>
<dbReference type="Proteomes" id="UP001187315">
    <property type="component" value="Unassembled WGS sequence"/>
</dbReference>
<evidence type="ECO:0000256" key="5">
    <source>
        <dbReference type="ARBA" id="ARBA00022490"/>
    </source>
</evidence>
<proteinExistence type="inferred from homology"/>
<evidence type="ECO:0000256" key="1">
    <source>
        <dbReference type="ARBA" id="ARBA00004123"/>
    </source>
</evidence>
<dbReference type="EMBL" id="JAVHJS010000014">
    <property type="protein sequence ID" value="KAK2836121.1"/>
    <property type="molecule type" value="Genomic_DNA"/>
</dbReference>
<evidence type="ECO:0000256" key="4">
    <source>
        <dbReference type="ARBA" id="ARBA00021807"/>
    </source>
</evidence>
<evidence type="ECO:0000256" key="6">
    <source>
        <dbReference type="ARBA" id="ARBA00022843"/>
    </source>
</evidence>
<dbReference type="GO" id="GO:0090200">
    <property type="term" value="P:positive regulation of release of cytochrome c from mitochondria"/>
    <property type="evidence" value="ECO:0007669"/>
    <property type="project" value="TreeGrafter"/>
</dbReference>
<keyword evidence="8" id="KW-0539">Nucleus</keyword>
<comment type="caution">
    <text evidence="11">The sequence shown here is derived from an EMBL/GenBank/DDBJ whole genome shotgun (WGS) entry which is preliminary data.</text>
</comment>
<dbReference type="GO" id="GO:0045893">
    <property type="term" value="P:positive regulation of DNA-templated transcription"/>
    <property type="evidence" value="ECO:0007669"/>
    <property type="project" value="TreeGrafter"/>
</dbReference>
<dbReference type="AlphaFoldDB" id="A0AA88MFK3"/>
<evidence type="ECO:0000259" key="10">
    <source>
        <dbReference type="Pfam" id="PF15017"/>
    </source>
</evidence>
<sequence length="104" mass="11788">MCCSHVLHKLTPRSPEKIKMLDVTSSQFDSFLFWRQPIAALDLSELDDLGLAKPKSKDGSLSGKSSPRLDEDDGNLELSEFSTFNYWKEPIARIDKLDFSLLLL</sequence>
<dbReference type="GO" id="GO:0005654">
    <property type="term" value="C:nucleoplasm"/>
    <property type="evidence" value="ECO:0007669"/>
    <property type="project" value="TreeGrafter"/>
</dbReference>
<evidence type="ECO:0000256" key="7">
    <source>
        <dbReference type="ARBA" id="ARBA00023212"/>
    </source>
</evidence>
<reference evidence="11" key="1">
    <citation type="submission" date="2023-08" db="EMBL/GenBank/DDBJ databases">
        <title>Pelteobagrus vachellii genome.</title>
        <authorList>
            <person name="Liu H."/>
        </authorList>
    </citation>
    <scope>NUCLEOTIDE SEQUENCE</scope>
    <source>
        <strain evidence="11">PRFRI_2022a</strain>
        <tissue evidence="11">Muscle</tissue>
    </source>
</reference>
<keyword evidence="6" id="KW-0832">Ubl conjugation</keyword>
<dbReference type="InterPro" id="IPR033461">
    <property type="entry name" value="WRNPLPNID"/>
</dbReference>
<keyword evidence="5" id="KW-0963">Cytoplasm</keyword>
<dbReference type="GO" id="GO:0097190">
    <property type="term" value="P:apoptotic signaling pathway"/>
    <property type="evidence" value="ECO:0007669"/>
    <property type="project" value="InterPro"/>
</dbReference>
<keyword evidence="7" id="KW-0206">Cytoskeleton</keyword>
<evidence type="ECO:0000256" key="3">
    <source>
        <dbReference type="ARBA" id="ARBA00008177"/>
    </source>
</evidence>
<evidence type="ECO:0000313" key="11">
    <source>
        <dbReference type="EMBL" id="KAK2836121.1"/>
    </source>
</evidence>
<evidence type="ECO:0000256" key="8">
    <source>
        <dbReference type="ARBA" id="ARBA00023242"/>
    </source>
</evidence>
<dbReference type="PANTHER" id="PTHR15404">
    <property type="entry name" value="PROTEIN AF1Q"/>
    <property type="match status" value="1"/>
</dbReference>
<evidence type="ECO:0000256" key="9">
    <source>
        <dbReference type="SAM" id="MobiDB-lite"/>
    </source>
</evidence>
<keyword evidence="12" id="KW-1185">Reference proteome</keyword>
<dbReference type="PANTHER" id="PTHR15404:SF2">
    <property type="entry name" value="PROTEIN AF1Q"/>
    <property type="match status" value="1"/>
</dbReference>
<accession>A0AA88MFK3</accession>
<feature type="domain" description="Putative WW-binding" evidence="10">
    <location>
        <begin position="26"/>
        <end position="91"/>
    </location>
</feature>
<dbReference type="GO" id="GO:0051901">
    <property type="term" value="P:positive regulation of mitochondrial depolarization"/>
    <property type="evidence" value="ECO:0007669"/>
    <property type="project" value="TreeGrafter"/>
</dbReference>
<organism evidence="11 12">
    <name type="scientific">Tachysurus vachellii</name>
    <name type="common">Darkbarbel catfish</name>
    <name type="synonym">Pelteobagrus vachellii</name>
    <dbReference type="NCBI Taxonomy" id="175792"/>
    <lineage>
        <taxon>Eukaryota</taxon>
        <taxon>Metazoa</taxon>
        <taxon>Chordata</taxon>
        <taxon>Craniata</taxon>
        <taxon>Vertebrata</taxon>
        <taxon>Euteleostomi</taxon>
        <taxon>Actinopterygii</taxon>
        <taxon>Neopterygii</taxon>
        <taxon>Teleostei</taxon>
        <taxon>Ostariophysi</taxon>
        <taxon>Siluriformes</taxon>
        <taxon>Bagridae</taxon>
        <taxon>Tachysurus</taxon>
    </lineage>
</organism>
<evidence type="ECO:0000256" key="2">
    <source>
        <dbReference type="ARBA" id="ARBA00004300"/>
    </source>
</evidence>
<evidence type="ECO:0000313" key="12">
    <source>
        <dbReference type="Proteomes" id="UP001187315"/>
    </source>
</evidence>
<comment type="similarity">
    <text evidence="3">Belongs to the MLLT11 family.</text>
</comment>
<protein>
    <recommendedName>
        <fullName evidence="4">Protein AF1q</fullName>
    </recommendedName>
</protein>
<dbReference type="GO" id="GO:0005813">
    <property type="term" value="C:centrosome"/>
    <property type="evidence" value="ECO:0007669"/>
    <property type="project" value="UniProtKB-SubCell"/>
</dbReference>
<name>A0AA88MFK3_TACVA</name>
<dbReference type="GO" id="GO:0005829">
    <property type="term" value="C:cytosol"/>
    <property type="evidence" value="ECO:0007669"/>
    <property type="project" value="TreeGrafter"/>
</dbReference>